<evidence type="ECO:0000256" key="1">
    <source>
        <dbReference type="SAM" id="MobiDB-lite"/>
    </source>
</evidence>
<dbReference type="Proteomes" id="UP000245946">
    <property type="component" value="Unassembled WGS sequence"/>
</dbReference>
<reference evidence="2 3" key="1">
    <citation type="journal article" date="2018" name="Mol. Biol. Evol.">
        <title>Broad Genomic Sampling Reveals a Smut Pathogenic Ancestry of the Fungal Clade Ustilaginomycotina.</title>
        <authorList>
            <person name="Kijpornyongpan T."/>
            <person name="Mondo S.J."/>
            <person name="Barry K."/>
            <person name="Sandor L."/>
            <person name="Lee J."/>
            <person name="Lipzen A."/>
            <person name="Pangilinan J."/>
            <person name="LaButti K."/>
            <person name="Hainaut M."/>
            <person name="Henrissat B."/>
            <person name="Grigoriev I.V."/>
            <person name="Spatafora J.W."/>
            <person name="Aime M.C."/>
        </authorList>
    </citation>
    <scope>NUCLEOTIDE SEQUENCE [LARGE SCALE GENOMIC DNA]</scope>
    <source>
        <strain evidence="2 3">MCA 4186</strain>
    </source>
</reference>
<keyword evidence="3" id="KW-1185">Reference proteome</keyword>
<evidence type="ECO:0000313" key="2">
    <source>
        <dbReference type="EMBL" id="PWN95094.1"/>
    </source>
</evidence>
<dbReference type="RefSeq" id="XP_025595373.1">
    <property type="nucleotide sequence ID" value="XM_025739233.1"/>
</dbReference>
<organism evidence="2 3">
    <name type="scientific">Tilletiopsis washingtonensis</name>
    <dbReference type="NCBI Taxonomy" id="58919"/>
    <lineage>
        <taxon>Eukaryota</taxon>
        <taxon>Fungi</taxon>
        <taxon>Dikarya</taxon>
        <taxon>Basidiomycota</taxon>
        <taxon>Ustilaginomycotina</taxon>
        <taxon>Exobasidiomycetes</taxon>
        <taxon>Entylomatales</taxon>
        <taxon>Entylomatales incertae sedis</taxon>
        <taxon>Tilletiopsis</taxon>
    </lineage>
</organism>
<protein>
    <submittedName>
        <fullName evidence="2">Uncharacterized protein</fullName>
    </submittedName>
</protein>
<name>A0A316Z1X3_9BASI</name>
<evidence type="ECO:0000313" key="3">
    <source>
        <dbReference type="Proteomes" id="UP000245946"/>
    </source>
</evidence>
<feature type="region of interest" description="Disordered" evidence="1">
    <location>
        <begin position="161"/>
        <end position="189"/>
    </location>
</feature>
<dbReference type="AlphaFoldDB" id="A0A316Z1X3"/>
<dbReference type="EMBL" id="KZ819307">
    <property type="protein sequence ID" value="PWN95094.1"/>
    <property type="molecule type" value="Genomic_DNA"/>
</dbReference>
<proteinExistence type="predicted"/>
<gene>
    <name evidence="2" type="ORF">FA09DRAFT_160037</name>
</gene>
<feature type="region of interest" description="Disordered" evidence="1">
    <location>
        <begin position="73"/>
        <end position="93"/>
    </location>
</feature>
<dbReference type="GeneID" id="37266779"/>
<sequence>MLPPSRHERWAISSCAGRCAQASSGRTPARPPRNVPACMRSGVARAPTRVPPRHRGAAPLSVCAGAMPPADAISASNEHSGGPPRRSAGRAHGAVAAGYIRRSTGTPALLPPTTSAATLCTAHRRTSHRHLTPLRTSAHATHHARAHPHFHHPRRAACAAAQRPRRAGRRRGRAAAADGRSRQGRLPDACRPHGRLGPTHAGHTLAVAVEQPLLSPSSPRTAVVAHRRPSCRLAVNIAAIKHRHP</sequence>
<feature type="compositionally biased region" description="Basic residues" evidence="1">
    <location>
        <begin position="163"/>
        <end position="173"/>
    </location>
</feature>
<accession>A0A316Z1X3</accession>